<evidence type="ECO:0000313" key="6">
    <source>
        <dbReference type="EMBL" id="OYD06961.1"/>
    </source>
</evidence>
<evidence type="ECO:0000256" key="2">
    <source>
        <dbReference type="ARBA" id="ARBA00022670"/>
    </source>
</evidence>
<dbReference type="PANTHER" id="PTHR47053:SF5">
    <property type="entry name" value="BIFUNCTIONAL MURAMIDASE_DL-ENDOPEPTIDASE CWLT"/>
    <property type="match status" value="1"/>
</dbReference>
<dbReference type="OrthoDB" id="9813368at2"/>
<evidence type="ECO:0000256" key="1">
    <source>
        <dbReference type="ARBA" id="ARBA00007074"/>
    </source>
</evidence>
<dbReference type="PROSITE" id="PS51935">
    <property type="entry name" value="NLPC_P60"/>
    <property type="match status" value="1"/>
</dbReference>
<dbReference type="InterPro" id="IPR038765">
    <property type="entry name" value="Papain-like_cys_pep_sf"/>
</dbReference>
<keyword evidence="4" id="KW-0788">Thiol protease</keyword>
<reference evidence="6 7" key="1">
    <citation type="submission" date="2017-07" db="EMBL/GenBank/DDBJ databases">
        <title>The genome sequence of Paludifilum halophilum highlights mechanisms for microbial adaptation to high salt environemnts.</title>
        <authorList>
            <person name="Belbahri L."/>
        </authorList>
    </citation>
    <scope>NUCLEOTIDE SEQUENCE [LARGE SCALE GENOMIC DNA]</scope>
    <source>
        <strain evidence="6 7">DSM 102817</strain>
    </source>
</reference>
<evidence type="ECO:0000313" key="7">
    <source>
        <dbReference type="Proteomes" id="UP000215459"/>
    </source>
</evidence>
<dbReference type="Gene3D" id="3.90.1720.10">
    <property type="entry name" value="endopeptidase domain like (from Nostoc punctiforme)"/>
    <property type="match status" value="1"/>
</dbReference>
<feature type="domain" description="NlpC/P60" evidence="5">
    <location>
        <begin position="215"/>
        <end position="338"/>
    </location>
</feature>
<gene>
    <name evidence="6" type="ORF">CHM34_13570</name>
</gene>
<keyword evidence="7" id="KW-1185">Reference proteome</keyword>
<dbReference type="InterPro" id="IPR051202">
    <property type="entry name" value="Peptidase_C40"/>
</dbReference>
<keyword evidence="3" id="KW-0378">Hydrolase</keyword>
<dbReference type="PANTHER" id="PTHR47053">
    <property type="entry name" value="MUREIN DD-ENDOPEPTIDASE MEPH-RELATED"/>
    <property type="match status" value="1"/>
</dbReference>
<dbReference type="EMBL" id="NOWF01000008">
    <property type="protein sequence ID" value="OYD06961.1"/>
    <property type="molecule type" value="Genomic_DNA"/>
</dbReference>
<name>A0A235B409_9BACL</name>
<keyword evidence="2" id="KW-0645">Protease</keyword>
<protein>
    <submittedName>
        <fullName evidence="6">Peptidase P60</fullName>
    </submittedName>
</protein>
<dbReference type="Proteomes" id="UP000215459">
    <property type="component" value="Unassembled WGS sequence"/>
</dbReference>
<dbReference type="CDD" id="cd16891">
    <property type="entry name" value="CwlT-like"/>
    <property type="match status" value="1"/>
</dbReference>
<dbReference type="AlphaFoldDB" id="A0A235B409"/>
<organism evidence="6 7">
    <name type="scientific">Paludifilum halophilum</name>
    <dbReference type="NCBI Taxonomy" id="1642702"/>
    <lineage>
        <taxon>Bacteria</taxon>
        <taxon>Bacillati</taxon>
        <taxon>Bacillota</taxon>
        <taxon>Bacilli</taxon>
        <taxon>Bacillales</taxon>
        <taxon>Thermoactinomycetaceae</taxon>
        <taxon>Paludifilum</taxon>
    </lineage>
</organism>
<sequence length="339" mass="37194">MKVMRLKILLLAWGLGFLALFGLLAFVAIFISNEEDSTGSDGLIGDGGSISVSADVLKHQPMVEKYAKEYGISEYVSTLLAIIQVESGGKLSDVMQSSESLGLPPNSLDTEASIQQGTKYFADLVRSAEASGVDGNAVTQAYNYGGAFIDYVAKRGKQYSFELAQSFAKERSGGSKVTYTNPIAVKKNGGWRYLYGNMFYVDLVSQYFTSPQFDDEIVQIVMDEALKYEGFPYVFGGDNPSTSFDCSGLTQWSYRKAGINLPRTAQQQYDVTEHISLSEAKPGDLVFFHSTYNSGTYVTHVGIYVGNNRMYNAGDPIGYADLTTAYWQKHLIGAGRIKQ</sequence>
<dbReference type="SUPFAM" id="SSF54001">
    <property type="entry name" value="Cysteine proteinases"/>
    <property type="match status" value="1"/>
</dbReference>
<dbReference type="Pfam" id="PF00877">
    <property type="entry name" value="NLPC_P60"/>
    <property type="match status" value="1"/>
</dbReference>
<dbReference type="InterPro" id="IPR023346">
    <property type="entry name" value="Lysozyme-like_dom_sf"/>
</dbReference>
<dbReference type="SUPFAM" id="SSF53955">
    <property type="entry name" value="Lysozyme-like"/>
    <property type="match status" value="1"/>
</dbReference>
<proteinExistence type="inferred from homology"/>
<evidence type="ECO:0000259" key="5">
    <source>
        <dbReference type="PROSITE" id="PS51935"/>
    </source>
</evidence>
<dbReference type="GO" id="GO:0008234">
    <property type="term" value="F:cysteine-type peptidase activity"/>
    <property type="evidence" value="ECO:0007669"/>
    <property type="project" value="UniProtKB-KW"/>
</dbReference>
<comment type="similarity">
    <text evidence="1">Belongs to the peptidase C40 family.</text>
</comment>
<dbReference type="InterPro" id="IPR000064">
    <property type="entry name" value="NLP_P60_dom"/>
</dbReference>
<dbReference type="Pfam" id="PF13702">
    <property type="entry name" value="Lysozyme_like"/>
    <property type="match status" value="1"/>
</dbReference>
<comment type="caution">
    <text evidence="6">The sequence shown here is derived from an EMBL/GenBank/DDBJ whole genome shotgun (WGS) entry which is preliminary data.</text>
</comment>
<evidence type="ECO:0000256" key="4">
    <source>
        <dbReference type="ARBA" id="ARBA00022807"/>
    </source>
</evidence>
<evidence type="ECO:0000256" key="3">
    <source>
        <dbReference type="ARBA" id="ARBA00022801"/>
    </source>
</evidence>
<dbReference type="GO" id="GO:0006508">
    <property type="term" value="P:proteolysis"/>
    <property type="evidence" value="ECO:0007669"/>
    <property type="project" value="UniProtKB-KW"/>
</dbReference>
<dbReference type="InterPro" id="IPR047194">
    <property type="entry name" value="CwlT-like_lysozyme"/>
</dbReference>
<dbReference type="Gene3D" id="1.10.530.10">
    <property type="match status" value="1"/>
</dbReference>
<accession>A0A235B409</accession>